<comment type="caution">
    <text evidence="4">The sequence shown here is derived from an EMBL/GenBank/DDBJ whole genome shotgun (WGS) entry which is preliminary data.</text>
</comment>
<dbReference type="Pfam" id="PF10145">
    <property type="entry name" value="PhageMin_Tail"/>
    <property type="match status" value="1"/>
</dbReference>
<dbReference type="EMBL" id="ATMT01000043">
    <property type="protein sequence ID" value="EPY07419.1"/>
    <property type="molecule type" value="Genomic_DNA"/>
</dbReference>
<organism evidence="4 5">
    <name type="scientific">Paenibacillus alvei TS-15</name>
    <dbReference type="NCBI Taxonomy" id="1117108"/>
    <lineage>
        <taxon>Bacteria</taxon>
        <taxon>Bacillati</taxon>
        <taxon>Bacillota</taxon>
        <taxon>Bacilli</taxon>
        <taxon>Bacillales</taxon>
        <taxon>Paenibacillaceae</taxon>
        <taxon>Paenibacillus</taxon>
    </lineage>
</organism>
<evidence type="ECO:0000256" key="1">
    <source>
        <dbReference type="ARBA" id="ARBA00022612"/>
    </source>
</evidence>
<evidence type="ECO:0000259" key="3">
    <source>
        <dbReference type="Pfam" id="PF10145"/>
    </source>
</evidence>
<reference evidence="4 5" key="1">
    <citation type="submission" date="2013-05" db="EMBL/GenBank/DDBJ databases">
        <authorList>
            <person name="Strain E.A."/>
            <person name="Brown E."/>
            <person name="Allard M.W."/>
            <person name="Luo Y.L."/>
        </authorList>
    </citation>
    <scope>NUCLEOTIDE SEQUENCE [LARGE SCALE GENOMIC DNA]</scope>
    <source>
        <strain evidence="4 5">TS-15</strain>
    </source>
</reference>
<dbReference type="PANTHER" id="PTHR37813:SF1">
    <property type="entry name" value="FELS-2 PROPHAGE PROTEIN"/>
    <property type="match status" value="1"/>
</dbReference>
<dbReference type="Proteomes" id="UP000015344">
    <property type="component" value="Unassembled WGS sequence"/>
</dbReference>
<protein>
    <submittedName>
        <fullName evidence="4">Putative prophage LambdaBa02, tape measure protein</fullName>
    </submittedName>
</protein>
<accession>S9SRU7</accession>
<name>S9SRU7_PAEAL</name>
<dbReference type="PANTHER" id="PTHR37813">
    <property type="entry name" value="FELS-2 PROPHAGE PROTEIN"/>
    <property type="match status" value="1"/>
</dbReference>
<sequence>MKTYEIAYRLGGQLQASFLRSMGGAGAEMQKLYNQTQKVDKGIRKQANALDALKSKIAGTAAGIGAGAFAMASFKKAIDFEQQISSIQAVSGIAKQQMGEIEQLALDMGAKTKYSALESAQGIEELVKAGLSIDKIKGGGIEAALNLAAAGNLELADAAEIMSTAMNAFRSDAMEASHAADMLAGTANASATNVMELKFALAQASAVASGVGLSFDDTNAALGLFANNGLKGSDAGTSLKTMLLNLTPVTADAIGEFERLGLMTFDATKALQFLQSQGVKPASTATKDIVDAMMTYSAKTEGAKVGSDKANKAFREMAFNAGAMSSVFYDSAGNMANLETISGELNKALKDLTSQQRQVALKTMFGTDAVRAANILYKESAQGVKDFYAEASRVTALDVATTRLDNAKGSVELFRSAMETLQITGMKVLSPTLKKLADLGTEIASKHGKATMVLGGIALAAYPITKVTRGVIALTRAVGGFGVAVRLLSGPVGWAIAATTAIAGGIYLISTRSRRAREELLQLGKRMETSLGNYKQADGQLKRMNQLLAEYDRLKLKIDQAKAPASELAAAREKLRKVEQQLIDMNPEILKAEDAKTGRLREQAGLERDRLSTKQRSAKLDLQAAVNEAQAKMPEQKKMYQDAVADQKKWDKEYQLNIEKAQTLIELREKALKLQSDRDSGKVDAQREQALLREVQDKTGIKMGVSVSADSLQNGLDQAIKKQEEANKKKAEAEQIIRELSDTALSALNNFKELTAIEQGLDVPLEEAAKKYSQLTTEQKAKTEAVIKKVNEFAQKLEGLPNVKTVEITTLFKQIGQLPPNIQPPSSRDVPTAPGGFKAYADGGIAFRPHLGLTAEKGPEAMIPLASNKRSRALSLYDQVGKALGVRDYASGGLKSKLQRSGVSAPVVNPINLSFGDFNVTVQGSADEGAMAQLRREMEQHKRNILAAVQEATRQKGRVRLA</sequence>
<evidence type="ECO:0000256" key="2">
    <source>
        <dbReference type="SAM" id="Coils"/>
    </source>
</evidence>
<dbReference type="NCBIfam" id="TIGR01760">
    <property type="entry name" value="tape_meas_TP901"/>
    <property type="match status" value="2"/>
</dbReference>
<keyword evidence="1" id="KW-1188">Viral release from host cell</keyword>
<feature type="domain" description="Phage tail tape measure protein" evidence="3">
    <location>
        <begin position="103"/>
        <end position="301"/>
    </location>
</feature>
<proteinExistence type="predicted"/>
<dbReference type="PATRIC" id="fig|1117108.3.peg.2045"/>
<dbReference type="eggNOG" id="COG3064">
    <property type="taxonomic scope" value="Bacteria"/>
</dbReference>
<feature type="coiled-coil region" evidence="2">
    <location>
        <begin position="709"/>
        <end position="743"/>
    </location>
</feature>
<dbReference type="AlphaFoldDB" id="S9SRU7"/>
<dbReference type="RefSeq" id="WP_021259387.1">
    <property type="nucleotide sequence ID" value="NZ_ATMT01000043.1"/>
</dbReference>
<dbReference type="InterPro" id="IPR010090">
    <property type="entry name" value="Phage_tape_meas"/>
</dbReference>
<dbReference type="eggNOG" id="COG5283">
    <property type="taxonomic scope" value="Bacteria"/>
</dbReference>
<gene>
    <name evidence="4" type="ORF">PAALTS15_09850</name>
</gene>
<evidence type="ECO:0000313" key="4">
    <source>
        <dbReference type="EMBL" id="EPY07419.1"/>
    </source>
</evidence>
<keyword evidence="2" id="KW-0175">Coiled coil</keyword>
<evidence type="ECO:0000313" key="5">
    <source>
        <dbReference type="Proteomes" id="UP000015344"/>
    </source>
</evidence>